<dbReference type="Gene3D" id="3.40.50.300">
    <property type="entry name" value="P-loop containing nucleotide triphosphate hydrolases"/>
    <property type="match status" value="1"/>
</dbReference>
<dbReference type="GO" id="GO:0008312">
    <property type="term" value="F:7S RNA binding"/>
    <property type="evidence" value="ECO:0007669"/>
    <property type="project" value="InterPro"/>
</dbReference>
<dbReference type="Pfam" id="PF02978">
    <property type="entry name" value="SRP_SPB"/>
    <property type="match status" value="1"/>
</dbReference>
<sequence>MFSNLSDKLDKAIHVLKGHGQITEINVAETLKEVRRALLDADVNYKIAKEFTSRVKEKALGQNVLTTLNPGQLLVKIVKDELTELMGGETVGINLKGTPTVILMSGLQGSGKTTFSGKLANYLKTKKSKEVLLVGCDVYRPAAINQLKVVGEQIGVEVYAEEGNQNPVEISENAIKYAKANSKNVVIIDTAGRLAVDETMMTEISNIHKAVNPQETLFVVDSMTGQDAVNTAKAFNDVLNFEGVILTKLDGDTRGGAALSIKSVVDKPIKFIGTGEKMEAIDVFHPDRMAERILGMGDVVSLVERAQEQYDEEEARKIQKKIAKNQFGFDDFLKQIQQIKKMGNMKDLVGMIPGVGKAMKDIDIDDDAFKGIEAIIHSMTPLERSTPTAINASRKKRIAKGSGTSVQEVNQLMKQFDQMSKMMKMMQGGGGKKMMQMMKGMK</sequence>
<keyword evidence="5 9" id="KW-0342">GTP-binding</keyword>
<evidence type="ECO:0000256" key="6">
    <source>
        <dbReference type="ARBA" id="ARBA00023135"/>
    </source>
</evidence>
<keyword evidence="2 9" id="KW-0547">Nucleotide-binding</keyword>
<gene>
    <name evidence="9" type="primary">ffh</name>
    <name evidence="11" type="ORF">FF125_15730</name>
</gene>
<comment type="domain">
    <text evidence="9">Composed of three domains: the N-terminal N domain, which is responsible for interactions with the ribosome, the central G domain, which binds GTP, and the C-terminal M domain, which binds the RNA and the signal sequence of the RNC.</text>
</comment>
<comment type="subcellular location">
    <subcellularLocation>
        <location evidence="9">Cytoplasm</location>
    </subcellularLocation>
    <text evidence="9">The SRP-RNC complex is targeted to the cytoplasmic membrane.</text>
</comment>
<dbReference type="EMBL" id="CP040749">
    <property type="protein sequence ID" value="QCX39819.1"/>
    <property type="molecule type" value="Genomic_DNA"/>
</dbReference>
<dbReference type="InterPro" id="IPR003593">
    <property type="entry name" value="AAA+_ATPase"/>
</dbReference>
<reference evidence="11 12" key="1">
    <citation type="submission" date="2019-05" db="EMBL/GenBank/DDBJ databases">
        <title>Algicella ahnfeltiae gen. nov., sp. nov., a novel marine bacterium of the family Flavobacteriaceae isolated from a red alga.</title>
        <authorList>
            <person name="Nedashkovskaya O.I."/>
            <person name="Kukhlevskiy A.D."/>
            <person name="Kim S.-G."/>
            <person name="Zhukova N.V."/>
            <person name="Mikhailov V.V."/>
        </authorList>
    </citation>
    <scope>NUCLEOTIDE SEQUENCE [LARGE SCALE GENOMIC DNA]</scope>
    <source>
        <strain evidence="11 12">10Alg115</strain>
    </source>
</reference>
<keyword evidence="9" id="KW-0963">Cytoplasm</keyword>
<evidence type="ECO:0000313" key="11">
    <source>
        <dbReference type="EMBL" id="QCX39819.1"/>
    </source>
</evidence>
<keyword evidence="7 9" id="KW-0687">Ribonucleoprotein</keyword>
<dbReference type="InterPro" id="IPR013822">
    <property type="entry name" value="Signal_recog_particl_SRP54_hlx"/>
</dbReference>
<evidence type="ECO:0000256" key="3">
    <source>
        <dbReference type="ARBA" id="ARBA00022801"/>
    </source>
</evidence>
<feature type="binding site" evidence="9">
    <location>
        <begin position="106"/>
        <end position="113"/>
    </location>
    <ligand>
        <name>GTP</name>
        <dbReference type="ChEBI" id="CHEBI:37565"/>
    </ligand>
</feature>
<evidence type="ECO:0000256" key="1">
    <source>
        <dbReference type="ARBA" id="ARBA00005450"/>
    </source>
</evidence>
<dbReference type="Proteomes" id="UP000306229">
    <property type="component" value="Chromosome"/>
</dbReference>
<dbReference type="SMART" id="SM00382">
    <property type="entry name" value="AAA"/>
    <property type="match status" value="1"/>
</dbReference>
<keyword evidence="6 9" id="KW-0733">Signal recognition particle</keyword>
<evidence type="ECO:0000256" key="5">
    <source>
        <dbReference type="ARBA" id="ARBA00023134"/>
    </source>
</evidence>
<dbReference type="GO" id="GO:0006614">
    <property type="term" value="P:SRP-dependent cotranslational protein targeting to membrane"/>
    <property type="evidence" value="ECO:0007669"/>
    <property type="project" value="InterPro"/>
</dbReference>
<dbReference type="SUPFAM" id="SSF52540">
    <property type="entry name" value="P-loop containing nucleoside triphosphate hydrolases"/>
    <property type="match status" value="1"/>
</dbReference>
<dbReference type="InterPro" id="IPR004125">
    <property type="entry name" value="Signal_recog_particle_SRP54_M"/>
</dbReference>
<dbReference type="SMART" id="SM00963">
    <property type="entry name" value="SRP54_N"/>
    <property type="match status" value="1"/>
</dbReference>
<dbReference type="NCBIfam" id="TIGR00959">
    <property type="entry name" value="ffh"/>
    <property type="match status" value="1"/>
</dbReference>
<dbReference type="PROSITE" id="PS00300">
    <property type="entry name" value="SRP54"/>
    <property type="match status" value="1"/>
</dbReference>
<evidence type="ECO:0000256" key="2">
    <source>
        <dbReference type="ARBA" id="ARBA00022741"/>
    </source>
</evidence>
<name>A0A5B7TSE7_9FLAO</name>
<accession>A0A5B7TSE7</accession>
<evidence type="ECO:0000256" key="9">
    <source>
        <dbReference type="HAMAP-Rule" id="MF_00306"/>
    </source>
</evidence>
<evidence type="ECO:0000256" key="8">
    <source>
        <dbReference type="ARBA" id="ARBA00048027"/>
    </source>
</evidence>
<comment type="function">
    <text evidence="9">Involved in targeting and insertion of nascent membrane proteins into the cytoplasmic membrane. Binds to the hydrophobic signal sequence of the ribosome-nascent chain (RNC) as it emerges from the ribosomes. The SRP-RNC complex is then targeted to the cytoplasmic membrane where it interacts with the SRP receptor FtsY.</text>
</comment>
<dbReference type="InterPro" id="IPR000897">
    <property type="entry name" value="SRP54_GTPase_dom"/>
</dbReference>
<dbReference type="AlphaFoldDB" id="A0A5B7TSE7"/>
<dbReference type="OrthoDB" id="9804720at2"/>
<dbReference type="PANTHER" id="PTHR11564:SF5">
    <property type="entry name" value="SIGNAL RECOGNITION PARTICLE SUBUNIT SRP54"/>
    <property type="match status" value="1"/>
</dbReference>
<dbReference type="GO" id="GO:0003924">
    <property type="term" value="F:GTPase activity"/>
    <property type="evidence" value="ECO:0007669"/>
    <property type="project" value="UniProtKB-UniRule"/>
</dbReference>
<dbReference type="SUPFAM" id="SSF47446">
    <property type="entry name" value="Signal peptide-binding domain"/>
    <property type="match status" value="1"/>
</dbReference>
<dbReference type="Pfam" id="PF02881">
    <property type="entry name" value="SRP54_N"/>
    <property type="match status" value="1"/>
</dbReference>
<comment type="subunit">
    <text evidence="9">Part of the signal recognition particle protein translocation system, which is composed of SRP and FtsY.</text>
</comment>
<dbReference type="KEGG" id="fbe:FF125_15730"/>
<dbReference type="PANTHER" id="PTHR11564">
    <property type="entry name" value="SIGNAL RECOGNITION PARTICLE 54K PROTEIN SRP54"/>
    <property type="match status" value="1"/>
</dbReference>
<dbReference type="Gene3D" id="1.10.260.30">
    <property type="entry name" value="Signal recognition particle, SRP54 subunit, M-domain"/>
    <property type="match status" value="1"/>
</dbReference>
<keyword evidence="12" id="KW-1185">Reference proteome</keyword>
<dbReference type="Pfam" id="PF00448">
    <property type="entry name" value="SRP54"/>
    <property type="match status" value="1"/>
</dbReference>
<dbReference type="SMART" id="SM00962">
    <property type="entry name" value="SRP54"/>
    <property type="match status" value="1"/>
</dbReference>
<evidence type="ECO:0000259" key="10">
    <source>
        <dbReference type="PROSITE" id="PS00300"/>
    </source>
</evidence>
<evidence type="ECO:0000256" key="7">
    <source>
        <dbReference type="ARBA" id="ARBA00023274"/>
    </source>
</evidence>
<comment type="catalytic activity">
    <reaction evidence="8 9">
        <text>GTP + H2O = GDP + phosphate + H(+)</text>
        <dbReference type="Rhea" id="RHEA:19669"/>
        <dbReference type="ChEBI" id="CHEBI:15377"/>
        <dbReference type="ChEBI" id="CHEBI:15378"/>
        <dbReference type="ChEBI" id="CHEBI:37565"/>
        <dbReference type="ChEBI" id="CHEBI:43474"/>
        <dbReference type="ChEBI" id="CHEBI:58189"/>
        <dbReference type="EC" id="3.6.5.4"/>
    </reaction>
</comment>
<feature type="domain" description="SRP54-type proteins GTP-binding" evidence="10">
    <location>
        <begin position="268"/>
        <end position="281"/>
    </location>
</feature>
<dbReference type="CDD" id="cd18539">
    <property type="entry name" value="SRP_G"/>
    <property type="match status" value="1"/>
</dbReference>
<dbReference type="GO" id="GO:0048500">
    <property type="term" value="C:signal recognition particle"/>
    <property type="evidence" value="ECO:0007669"/>
    <property type="project" value="UniProtKB-UniRule"/>
</dbReference>
<evidence type="ECO:0000256" key="4">
    <source>
        <dbReference type="ARBA" id="ARBA00022884"/>
    </source>
</evidence>
<dbReference type="HAMAP" id="MF_00306">
    <property type="entry name" value="SRP54"/>
    <property type="match status" value="1"/>
</dbReference>
<evidence type="ECO:0000313" key="12">
    <source>
        <dbReference type="Proteomes" id="UP000306229"/>
    </source>
</evidence>
<protein>
    <recommendedName>
        <fullName evidence="9">Signal recognition particle protein</fullName>
        <ecNumber evidence="9">3.6.5.4</ecNumber>
    </recommendedName>
    <alternativeName>
        <fullName evidence="9">Fifty-four homolog</fullName>
    </alternativeName>
</protein>
<dbReference type="InterPro" id="IPR027417">
    <property type="entry name" value="P-loop_NTPase"/>
</dbReference>
<dbReference type="RefSeq" id="WP_138950681.1">
    <property type="nucleotide sequence ID" value="NZ_CP040749.1"/>
</dbReference>
<dbReference type="InterPro" id="IPR004780">
    <property type="entry name" value="SRP"/>
</dbReference>
<keyword evidence="4 9" id="KW-0694">RNA-binding</keyword>
<dbReference type="InterPro" id="IPR036891">
    <property type="entry name" value="Signal_recog_part_SRP54_M_sf"/>
</dbReference>
<dbReference type="GO" id="GO:0005525">
    <property type="term" value="F:GTP binding"/>
    <property type="evidence" value="ECO:0007669"/>
    <property type="project" value="UniProtKB-UniRule"/>
</dbReference>
<keyword evidence="3 9" id="KW-0378">Hydrolase</keyword>
<feature type="binding site" evidence="9">
    <location>
        <begin position="247"/>
        <end position="250"/>
    </location>
    <ligand>
        <name>GTP</name>
        <dbReference type="ChEBI" id="CHEBI:37565"/>
    </ligand>
</feature>
<proteinExistence type="inferred from homology"/>
<dbReference type="Gene3D" id="1.20.120.140">
    <property type="entry name" value="Signal recognition particle SRP54, nucleotide-binding domain"/>
    <property type="match status" value="1"/>
</dbReference>
<organism evidence="11 12">
    <name type="scientific">Aureibaculum algae</name>
    <dbReference type="NCBI Taxonomy" id="2584122"/>
    <lineage>
        <taxon>Bacteria</taxon>
        <taxon>Pseudomonadati</taxon>
        <taxon>Bacteroidota</taxon>
        <taxon>Flavobacteriia</taxon>
        <taxon>Flavobacteriales</taxon>
        <taxon>Flavobacteriaceae</taxon>
        <taxon>Aureibaculum</taxon>
    </lineage>
</organism>
<comment type="similarity">
    <text evidence="1 9">Belongs to the GTP-binding SRP family. SRP54 subfamily.</text>
</comment>
<dbReference type="InterPro" id="IPR042101">
    <property type="entry name" value="SRP54_N_sf"/>
</dbReference>
<dbReference type="FunFam" id="3.40.50.300:FF:000022">
    <property type="entry name" value="Signal recognition particle 54 kDa subunit"/>
    <property type="match status" value="1"/>
</dbReference>
<dbReference type="EC" id="3.6.5.4" evidence="9"/>
<dbReference type="InterPro" id="IPR022941">
    <property type="entry name" value="SRP54"/>
</dbReference>
<feature type="binding site" evidence="9">
    <location>
        <begin position="189"/>
        <end position="193"/>
    </location>
    <ligand>
        <name>GTP</name>
        <dbReference type="ChEBI" id="CHEBI:37565"/>
    </ligand>
</feature>